<evidence type="ECO:0000313" key="4">
    <source>
        <dbReference type="EMBL" id="KAI1514118.1"/>
    </source>
</evidence>
<evidence type="ECO:0000259" key="2">
    <source>
        <dbReference type="Pfam" id="PF24864"/>
    </source>
</evidence>
<reference evidence="4" key="3">
    <citation type="journal article" date="2022" name="bioRxiv">
        <title>A global pangenome for the wheat fungal pathogen Pyrenophora tritici-repentis and prediction of effector protein structural homology.</title>
        <authorList>
            <person name="Moolhuijzen P."/>
            <person name="See P.T."/>
            <person name="Shi G."/>
            <person name="Powell H.R."/>
            <person name="Cockram J."/>
            <person name="Jorgensen L.N."/>
            <person name="Benslimane H."/>
            <person name="Strelkov S.E."/>
            <person name="Turner J."/>
            <person name="Liu Z."/>
            <person name="Moffat C.S."/>
        </authorList>
    </citation>
    <scope>NUCLEOTIDE SEQUENCE</scope>
    <source>
        <strain evidence="4">86-124</strain>
    </source>
</reference>
<gene>
    <name evidence="4" type="ORF">Ptr86124_006748</name>
    <name evidence="3" type="ORF">PtrM4_110020</name>
</gene>
<dbReference type="EMBL" id="NRDI02000008">
    <property type="protein sequence ID" value="KAI1514118.1"/>
    <property type="molecule type" value="Genomic_DNA"/>
</dbReference>
<evidence type="ECO:0000313" key="3">
    <source>
        <dbReference type="EMBL" id="KAF7571000.1"/>
    </source>
</evidence>
<dbReference type="AlphaFoldDB" id="A0A2W1EX32"/>
<evidence type="ECO:0000256" key="1">
    <source>
        <dbReference type="SAM" id="MobiDB-lite"/>
    </source>
</evidence>
<protein>
    <recommendedName>
        <fullName evidence="2">DUF7730 domain-containing protein</fullName>
    </recommendedName>
</protein>
<name>A0A2W1EX32_9PLEO</name>
<comment type="caution">
    <text evidence="4">The sequence shown here is derived from an EMBL/GenBank/DDBJ whole genome shotgun (WGS) entry which is preliminary data.</text>
</comment>
<evidence type="ECO:0000313" key="6">
    <source>
        <dbReference type="Proteomes" id="UP000249757"/>
    </source>
</evidence>
<dbReference type="InterPro" id="IPR056632">
    <property type="entry name" value="DUF7730"/>
</dbReference>
<dbReference type="PANTHER" id="PTHR42085">
    <property type="entry name" value="F-BOX DOMAIN-CONTAINING PROTEIN"/>
    <property type="match status" value="1"/>
</dbReference>
<dbReference type="EMBL" id="NQIK02000005">
    <property type="protein sequence ID" value="KAF7571000.1"/>
    <property type="molecule type" value="Genomic_DNA"/>
</dbReference>
<reference evidence="4" key="2">
    <citation type="submission" date="2021-05" db="EMBL/GenBank/DDBJ databases">
        <authorList>
            <person name="Moolhuijzen P.M."/>
            <person name="Moffat C.S."/>
        </authorList>
    </citation>
    <scope>NUCLEOTIDE SEQUENCE</scope>
    <source>
        <strain evidence="4">86-124</strain>
    </source>
</reference>
<reference evidence="3 5" key="1">
    <citation type="journal article" date="2018" name="BMC Genomics">
        <title>Comparative genomics of the wheat fungal pathogen Pyrenophora tritici-repentis reveals chromosomal variations and genome plasticity.</title>
        <authorList>
            <person name="Moolhuijzen P."/>
            <person name="See P.T."/>
            <person name="Hane J.K."/>
            <person name="Shi G."/>
            <person name="Liu Z."/>
            <person name="Oliver R.P."/>
            <person name="Moffat C.S."/>
        </authorList>
    </citation>
    <scope>NUCLEOTIDE SEQUENCE [LARGE SCALE GENOMIC DNA]</scope>
    <source>
        <strain evidence="3">M4</strain>
    </source>
</reference>
<accession>A0A2W1EX32</accession>
<dbReference type="Proteomes" id="UP000245464">
    <property type="component" value="Chromosome 5"/>
</dbReference>
<feature type="region of interest" description="Disordered" evidence="1">
    <location>
        <begin position="38"/>
        <end position="65"/>
    </location>
</feature>
<dbReference type="PANTHER" id="PTHR42085:SF8">
    <property type="entry name" value="F-BOX DOMAIN-CONTAINING PROTEIN"/>
    <property type="match status" value="1"/>
</dbReference>
<proteinExistence type="predicted"/>
<dbReference type="Proteomes" id="UP000249757">
    <property type="component" value="Unassembled WGS sequence"/>
</dbReference>
<dbReference type="InterPro" id="IPR038883">
    <property type="entry name" value="AN11006-like"/>
</dbReference>
<organism evidence="4 6">
    <name type="scientific">Pyrenophora tritici-repentis</name>
    <dbReference type="NCBI Taxonomy" id="45151"/>
    <lineage>
        <taxon>Eukaryota</taxon>
        <taxon>Fungi</taxon>
        <taxon>Dikarya</taxon>
        <taxon>Ascomycota</taxon>
        <taxon>Pezizomycotina</taxon>
        <taxon>Dothideomycetes</taxon>
        <taxon>Pleosporomycetidae</taxon>
        <taxon>Pleosporales</taxon>
        <taxon>Pleosporineae</taxon>
        <taxon>Pleosporaceae</taxon>
        <taxon>Pyrenophora</taxon>
    </lineage>
</organism>
<keyword evidence="6" id="KW-1185">Reference proteome</keyword>
<sequence>MFNFTATASASTDTFASGRYSKRNRAQITYEMDDFHASDEDSDFESLPVKKKHKTKSTKPSAEKPLPKHKIFPFMQLPAEIRNIIYEYTLTDPLGISFIATIHNRRRQTQRISAALQRLMSEGSYYRTKNTISTDTDTQDEEPAPLVPALLAVCKQMHSEGKDILYGNDFVFADSFALYSFMINLGTSGAKNMKKITLRGWLDGRATKAYNHSCFAALLPATNLTSVIIETPGSYSSQSKRIAHQLYRDAFPWLEAVAAAKGKVDAALDVLQLGDGFFRQPWGRQSQSSDRKAKTKEFMTELGKLLRAQHMRVMGAAPRNVRKVAKVAEDAEDSEISEDSGVE</sequence>
<dbReference type="Pfam" id="PF24864">
    <property type="entry name" value="DUF7730"/>
    <property type="match status" value="1"/>
</dbReference>
<reference evidence="6" key="4">
    <citation type="journal article" date="2022" name="Microb. Genom.">
        <title>A global pangenome for the wheat fungal pathogen Pyrenophora tritici-repentis and prediction of effector protein structural homology.</title>
        <authorList>
            <person name="Moolhuijzen P.M."/>
            <person name="See P.T."/>
            <person name="Shi G."/>
            <person name="Powell H.R."/>
            <person name="Cockram J."/>
            <person name="Jorgensen L.N."/>
            <person name="Benslimane H."/>
            <person name="Strelkov S.E."/>
            <person name="Turner J."/>
            <person name="Liu Z."/>
            <person name="Moffat C.S."/>
        </authorList>
    </citation>
    <scope>NUCLEOTIDE SEQUENCE [LARGE SCALE GENOMIC DNA]</scope>
</reference>
<evidence type="ECO:0000313" key="5">
    <source>
        <dbReference type="Proteomes" id="UP000245464"/>
    </source>
</evidence>
<feature type="domain" description="DUF7730" evidence="2">
    <location>
        <begin position="74"/>
        <end position="190"/>
    </location>
</feature>